<evidence type="ECO:0000313" key="8">
    <source>
        <dbReference type="EMBL" id="THH08091.1"/>
    </source>
</evidence>
<feature type="transmembrane region" description="Helical" evidence="6">
    <location>
        <begin position="366"/>
        <end position="386"/>
    </location>
</feature>
<dbReference type="InterPro" id="IPR011701">
    <property type="entry name" value="MFS"/>
</dbReference>
<accession>A0A4S4LAJ2</accession>
<dbReference type="Gene3D" id="1.20.1250.20">
    <property type="entry name" value="MFS general substrate transporter like domains"/>
    <property type="match status" value="1"/>
</dbReference>
<feature type="transmembrane region" description="Helical" evidence="6">
    <location>
        <begin position="95"/>
        <end position="120"/>
    </location>
</feature>
<keyword evidence="5 6" id="KW-0472">Membrane</keyword>
<dbReference type="SUPFAM" id="SSF103473">
    <property type="entry name" value="MFS general substrate transporter"/>
    <property type="match status" value="1"/>
</dbReference>
<feature type="transmembrane region" description="Helical" evidence="6">
    <location>
        <begin position="182"/>
        <end position="205"/>
    </location>
</feature>
<evidence type="ECO:0000259" key="7">
    <source>
        <dbReference type="PROSITE" id="PS50850"/>
    </source>
</evidence>
<dbReference type="OrthoDB" id="3936150at2759"/>
<keyword evidence="2" id="KW-0813">Transport</keyword>
<evidence type="ECO:0000256" key="1">
    <source>
        <dbReference type="ARBA" id="ARBA00004141"/>
    </source>
</evidence>
<feature type="transmembrane region" description="Helical" evidence="6">
    <location>
        <begin position="217"/>
        <end position="236"/>
    </location>
</feature>
<protein>
    <recommendedName>
        <fullName evidence="7">Major facilitator superfamily (MFS) profile domain-containing protein</fullName>
    </recommendedName>
</protein>
<feature type="domain" description="Major facilitator superfamily (MFS) profile" evidence="7">
    <location>
        <begin position="61"/>
        <end position="531"/>
    </location>
</feature>
<dbReference type="AlphaFoldDB" id="A0A4S4LAJ2"/>
<sequence length="531" mass="58866">MTVNIDDPQDFEKHIWDNKFALTDVYGGTAEGVDKEYELKCHLINGCLQHEIGFGRYQWELFILSGLGWMADNLWLQAVAVILPQVEEDLNPSRVEYATLSLNVGLIFGATIWGCLADVIGRKPSWQFTLFIAHTSFGSAAGGAPNFVILCALIACAGFGVGGNLPVDGALFLEHIPQSHQWLLTFLSVWWSIGQLIASLIVWVFIANYPIDKGWRYSLYTIGALTLAMFICRFFIFNLQESAKYLVATGRDEDAINVLRYIAERNGKTITLTTDSLLSISKGKRHRINSSVWLTTKNSFRNFSLSHIRPLFSTKKLRLNSSLTILIWGTIGLASPLFYSFLPLYLQTRLQSLSDSTGRTYRDFTIVSVLGIPGSIIACILVDFTRNAGKVAIGGRKFALALFTLLTGIFLFLFTISQNEVVYLGFSCASSLTQNAMYGVMYAYTPEVFPAPHRGTGDALCSAFNRITGVLAPVIKIATTSRDGSTSNIGPNAFELTDLQTCVRIGFPIRSVRRLRHAVTNRGELAFYVSK</sequence>
<reference evidence="8 9" key="1">
    <citation type="submission" date="2019-02" db="EMBL/GenBank/DDBJ databases">
        <title>Genome sequencing of the rare red list fungi Phellinidium pouzarii.</title>
        <authorList>
            <person name="Buettner E."/>
            <person name="Kellner H."/>
        </authorList>
    </citation>
    <scope>NUCLEOTIDE SEQUENCE [LARGE SCALE GENOMIC DNA]</scope>
    <source>
        <strain evidence="8 9">DSM 108285</strain>
    </source>
</reference>
<dbReference type="GO" id="GO:0022857">
    <property type="term" value="F:transmembrane transporter activity"/>
    <property type="evidence" value="ECO:0007669"/>
    <property type="project" value="InterPro"/>
</dbReference>
<dbReference type="InterPro" id="IPR020846">
    <property type="entry name" value="MFS_dom"/>
</dbReference>
<organism evidence="8 9">
    <name type="scientific">Phellinidium pouzarii</name>
    <dbReference type="NCBI Taxonomy" id="167371"/>
    <lineage>
        <taxon>Eukaryota</taxon>
        <taxon>Fungi</taxon>
        <taxon>Dikarya</taxon>
        <taxon>Basidiomycota</taxon>
        <taxon>Agaricomycotina</taxon>
        <taxon>Agaricomycetes</taxon>
        <taxon>Hymenochaetales</taxon>
        <taxon>Hymenochaetaceae</taxon>
        <taxon>Phellinidium</taxon>
    </lineage>
</organism>
<dbReference type="PROSITE" id="PS50850">
    <property type="entry name" value="MFS"/>
    <property type="match status" value="1"/>
</dbReference>
<evidence type="ECO:0000256" key="3">
    <source>
        <dbReference type="ARBA" id="ARBA00022692"/>
    </source>
</evidence>
<dbReference type="EMBL" id="SGPK01000114">
    <property type="protein sequence ID" value="THH08091.1"/>
    <property type="molecule type" value="Genomic_DNA"/>
</dbReference>
<feature type="transmembrane region" description="Helical" evidence="6">
    <location>
        <begin position="140"/>
        <end position="161"/>
    </location>
</feature>
<dbReference type="CDD" id="cd17316">
    <property type="entry name" value="MFS_SV2_like"/>
    <property type="match status" value="1"/>
</dbReference>
<evidence type="ECO:0000256" key="6">
    <source>
        <dbReference type="SAM" id="Phobius"/>
    </source>
</evidence>
<gene>
    <name evidence="8" type="ORF">EW145_g2935</name>
</gene>
<evidence type="ECO:0000313" key="9">
    <source>
        <dbReference type="Proteomes" id="UP000308199"/>
    </source>
</evidence>
<dbReference type="PANTHER" id="PTHR23511">
    <property type="entry name" value="SYNAPTIC VESICLE GLYCOPROTEIN 2"/>
    <property type="match status" value="1"/>
</dbReference>
<keyword evidence="3 6" id="KW-0812">Transmembrane</keyword>
<name>A0A4S4LAJ2_9AGAM</name>
<keyword evidence="4 6" id="KW-1133">Transmembrane helix</keyword>
<proteinExistence type="predicted"/>
<evidence type="ECO:0000256" key="4">
    <source>
        <dbReference type="ARBA" id="ARBA00022989"/>
    </source>
</evidence>
<comment type="caution">
    <text evidence="8">The sequence shown here is derived from an EMBL/GenBank/DDBJ whole genome shotgun (WGS) entry which is preliminary data.</text>
</comment>
<feature type="transmembrane region" description="Helical" evidence="6">
    <location>
        <begin position="325"/>
        <end position="346"/>
    </location>
</feature>
<dbReference type="InterPro" id="IPR036259">
    <property type="entry name" value="MFS_trans_sf"/>
</dbReference>
<dbReference type="Proteomes" id="UP000308199">
    <property type="component" value="Unassembled WGS sequence"/>
</dbReference>
<evidence type="ECO:0000256" key="2">
    <source>
        <dbReference type="ARBA" id="ARBA00022448"/>
    </source>
</evidence>
<dbReference type="Pfam" id="PF07690">
    <property type="entry name" value="MFS_1"/>
    <property type="match status" value="1"/>
</dbReference>
<evidence type="ECO:0000256" key="5">
    <source>
        <dbReference type="ARBA" id="ARBA00023136"/>
    </source>
</evidence>
<keyword evidence="9" id="KW-1185">Reference proteome</keyword>
<dbReference type="PANTHER" id="PTHR23511:SF5">
    <property type="entry name" value="MAJOR FACILITATOR-TYPE TRANSPORTER HXNZ-RELATED"/>
    <property type="match status" value="1"/>
</dbReference>
<dbReference type="GO" id="GO:0016020">
    <property type="term" value="C:membrane"/>
    <property type="evidence" value="ECO:0007669"/>
    <property type="project" value="UniProtKB-SubCell"/>
</dbReference>
<feature type="transmembrane region" description="Helical" evidence="6">
    <location>
        <begin position="398"/>
        <end position="416"/>
    </location>
</feature>
<comment type="subcellular location">
    <subcellularLocation>
        <location evidence="1">Membrane</location>
        <topology evidence="1">Multi-pass membrane protein</topology>
    </subcellularLocation>
</comment>